<dbReference type="EMBL" id="AMGM01000002">
    <property type="protein sequence ID" value="EKB51196.1"/>
    <property type="molecule type" value="Genomic_DNA"/>
</dbReference>
<dbReference type="Gene3D" id="2.60.120.10">
    <property type="entry name" value="Jelly Rolls"/>
    <property type="match status" value="1"/>
</dbReference>
<name>K1L971_CECL9</name>
<dbReference type="CDD" id="cd00038">
    <property type="entry name" value="CAP_ED"/>
    <property type="match status" value="1"/>
</dbReference>
<gene>
    <name evidence="2" type="ORF">B879_00247</name>
</gene>
<dbReference type="PROSITE" id="PS50042">
    <property type="entry name" value="CNMP_BINDING_3"/>
    <property type="match status" value="1"/>
</dbReference>
<dbReference type="PATRIC" id="fig|1225176.3.peg.263"/>
<keyword evidence="3" id="KW-1185">Reference proteome</keyword>
<proteinExistence type="predicted"/>
<dbReference type="InterPro" id="IPR000595">
    <property type="entry name" value="cNMP-bd_dom"/>
</dbReference>
<reference evidence="2 3" key="1">
    <citation type="journal article" date="2012" name="J. Bacteriol.">
        <title>Draft Genome Sequence of Cecembia lonarensis Strain LW9T, Isolated from Lonar Lake, a Haloalkaline Lake in India.</title>
        <authorList>
            <person name="Shivaji S."/>
            <person name="Ara S."/>
            <person name="Singh A."/>
            <person name="Pinnaka A.K."/>
        </authorList>
    </citation>
    <scope>NUCLEOTIDE SEQUENCE [LARGE SCALE GENOMIC DNA]</scope>
    <source>
        <strain evidence="2 3">LW9</strain>
    </source>
</reference>
<evidence type="ECO:0000313" key="3">
    <source>
        <dbReference type="Proteomes" id="UP000004478"/>
    </source>
</evidence>
<evidence type="ECO:0000259" key="1">
    <source>
        <dbReference type="PROSITE" id="PS50042"/>
    </source>
</evidence>
<accession>K1L971</accession>
<dbReference type="Gene3D" id="1.10.10.10">
    <property type="entry name" value="Winged helix-like DNA-binding domain superfamily/Winged helix DNA-binding domain"/>
    <property type="match status" value="1"/>
</dbReference>
<dbReference type="AlphaFoldDB" id="K1L971"/>
<evidence type="ECO:0000313" key="2">
    <source>
        <dbReference type="EMBL" id="EKB51196.1"/>
    </source>
</evidence>
<dbReference type="Pfam" id="PF00027">
    <property type="entry name" value="cNMP_binding"/>
    <property type="match status" value="1"/>
</dbReference>
<organism evidence="2 3">
    <name type="scientific">Cecembia lonarensis (strain CCUG 58316 / KCTC 22772 / LW9)</name>
    <dbReference type="NCBI Taxonomy" id="1225176"/>
    <lineage>
        <taxon>Bacteria</taxon>
        <taxon>Pseudomonadati</taxon>
        <taxon>Bacteroidota</taxon>
        <taxon>Cytophagia</taxon>
        <taxon>Cytophagales</taxon>
        <taxon>Cyclobacteriaceae</taxon>
        <taxon>Cecembia</taxon>
    </lineage>
</organism>
<protein>
    <recommendedName>
        <fullName evidence="1">Cyclic nucleotide-binding domain-containing protein</fullName>
    </recommendedName>
</protein>
<sequence>MNESECLRGVRQASRLQVESRLVVILKKEPLAKMNIIDYFKTFGYLTVEEINFAMDFFIPEEIKKGAFYLKEGQVSNKVSFIEKGLFRLFYQLDGEEKIMLFFSESQLMADYFGFLTETASIRPIQALEDSLIYSIEKRNLNKLFDYSKNWERIGRQLAESAYVTSVLRANRLLHDDYNTRVKTFLEESPSLMQRVPQYMIASYLNMTPETLSRVKRRIKRTGDVKDTIHNVKG</sequence>
<dbReference type="InterPro" id="IPR018490">
    <property type="entry name" value="cNMP-bd_dom_sf"/>
</dbReference>
<dbReference type="Proteomes" id="UP000004478">
    <property type="component" value="Unassembled WGS sequence"/>
</dbReference>
<comment type="caution">
    <text evidence="2">The sequence shown here is derived from an EMBL/GenBank/DDBJ whole genome shotgun (WGS) entry which is preliminary data.</text>
</comment>
<feature type="domain" description="Cyclic nucleotide-binding" evidence="1">
    <location>
        <begin position="42"/>
        <end position="145"/>
    </location>
</feature>
<dbReference type="InterPro" id="IPR014710">
    <property type="entry name" value="RmlC-like_jellyroll"/>
</dbReference>
<dbReference type="InterPro" id="IPR036388">
    <property type="entry name" value="WH-like_DNA-bd_sf"/>
</dbReference>
<dbReference type="SUPFAM" id="SSF51206">
    <property type="entry name" value="cAMP-binding domain-like"/>
    <property type="match status" value="1"/>
</dbReference>